<keyword evidence="3" id="KW-1185">Reference proteome</keyword>
<reference evidence="2 3" key="1">
    <citation type="journal article" date="2023" name="G3 (Bethesda)">
        <title>A chromosome-length genome assembly and annotation of blackberry (Rubus argutus, cv. 'Hillquist').</title>
        <authorList>
            <person name="Bruna T."/>
            <person name="Aryal R."/>
            <person name="Dudchenko O."/>
            <person name="Sargent D.J."/>
            <person name="Mead D."/>
            <person name="Buti M."/>
            <person name="Cavallini A."/>
            <person name="Hytonen T."/>
            <person name="Andres J."/>
            <person name="Pham M."/>
            <person name="Weisz D."/>
            <person name="Mascagni F."/>
            <person name="Usai G."/>
            <person name="Natali L."/>
            <person name="Bassil N."/>
            <person name="Fernandez G.E."/>
            <person name="Lomsadze A."/>
            <person name="Armour M."/>
            <person name="Olukolu B."/>
            <person name="Poorten T."/>
            <person name="Britton C."/>
            <person name="Davik J."/>
            <person name="Ashrafi H."/>
            <person name="Aiden E.L."/>
            <person name="Borodovsky M."/>
            <person name="Worthington M."/>
        </authorList>
    </citation>
    <scope>NUCLEOTIDE SEQUENCE [LARGE SCALE GENOMIC DNA]</scope>
    <source>
        <strain evidence="2">PI 553951</strain>
    </source>
</reference>
<protein>
    <recommendedName>
        <fullName evidence="4">Secreted protein</fullName>
    </recommendedName>
</protein>
<sequence length="127" mass="13572">MTHSFSSVATLLVLTLVLSLTRVLVAPLLSVDKHSDVGVGLPQASGWSSLSPLLGLSSKDASCYSSLEVVFLVSPSLARMGSRPLMVDHNLGFRTGWGRLDGLWVNSCAINGSWNQSQSAPCYFGWC</sequence>
<organism evidence="2 3">
    <name type="scientific">Rubus argutus</name>
    <name type="common">Southern blackberry</name>
    <dbReference type="NCBI Taxonomy" id="59490"/>
    <lineage>
        <taxon>Eukaryota</taxon>
        <taxon>Viridiplantae</taxon>
        <taxon>Streptophyta</taxon>
        <taxon>Embryophyta</taxon>
        <taxon>Tracheophyta</taxon>
        <taxon>Spermatophyta</taxon>
        <taxon>Magnoliopsida</taxon>
        <taxon>eudicotyledons</taxon>
        <taxon>Gunneridae</taxon>
        <taxon>Pentapetalae</taxon>
        <taxon>rosids</taxon>
        <taxon>fabids</taxon>
        <taxon>Rosales</taxon>
        <taxon>Rosaceae</taxon>
        <taxon>Rosoideae</taxon>
        <taxon>Rosoideae incertae sedis</taxon>
        <taxon>Rubus</taxon>
    </lineage>
</organism>
<proteinExistence type="predicted"/>
<evidence type="ECO:0000256" key="1">
    <source>
        <dbReference type="SAM" id="SignalP"/>
    </source>
</evidence>
<keyword evidence="1" id="KW-0732">Signal</keyword>
<comment type="caution">
    <text evidence="2">The sequence shown here is derived from an EMBL/GenBank/DDBJ whole genome shotgun (WGS) entry which is preliminary data.</text>
</comment>
<dbReference type="Proteomes" id="UP001457282">
    <property type="component" value="Unassembled WGS sequence"/>
</dbReference>
<accession>A0AAW1W068</accession>
<feature type="signal peptide" evidence="1">
    <location>
        <begin position="1"/>
        <end position="25"/>
    </location>
</feature>
<evidence type="ECO:0000313" key="3">
    <source>
        <dbReference type="Proteomes" id="UP001457282"/>
    </source>
</evidence>
<name>A0AAW1W068_RUBAR</name>
<evidence type="ECO:0000313" key="2">
    <source>
        <dbReference type="EMBL" id="KAK9912263.1"/>
    </source>
</evidence>
<dbReference type="AlphaFoldDB" id="A0AAW1W068"/>
<feature type="chain" id="PRO_5043755085" description="Secreted protein" evidence="1">
    <location>
        <begin position="26"/>
        <end position="127"/>
    </location>
</feature>
<dbReference type="EMBL" id="JBEDUW010000007">
    <property type="protein sequence ID" value="KAK9912263.1"/>
    <property type="molecule type" value="Genomic_DNA"/>
</dbReference>
<evidence type="ECO:0008006" key="4">
    <source>
        <dbReference type="Google" id="ProtNLM"/>
    </source>
</evidence>
<gene>
    <name evidence="2" type="ORF">M0R45_036134</name>
</gene>